<dbReference type="CDD" id="cd00995">
    <property type="entry name" value="PBP2_NikA_DppA_OppA_like"/>
    <property type="match status" value="1"/>
</dbReference>
<dbReference type="Proteomes" id="UP000308713">
    <property type="component" value="Unassembled WGS sequence"/>
</dbReference>
<dbReference type="RefSeq" id="WP_139697787.1">
    <property type="nucleotide sequence ID" value="NZ_CP074074.1"/>
</dbReference>
<feature type="domain" description="Solute-binding protein family 5" evidence="1">
    <location>
        <begin position="79"/>
        <end position="455"/>
    </location>
</feature>
<dbReference type="GO" id="GO:0030288">
    <property type="term" value="C:outer membrane-bounded periplasmic space"/>
    <property type="evidence" value="ECO:0007669"/>
    <property type="project" value="UniProtKB-ARBA"/>
</dbReference>
<evidence type="ECO:0000313" key="2">
    <source>
        <dbReference type="EMBL" id="TNJ43481.1"/>
    </source>
</evidence>
<evidence type="ECO:0000259" key="1">
    <source>
        <dbReference type="Pfam" id="PF00496"/>
    </source>
</evidence>
<protein>
    <submittedName>
        <fullName evidence="2">ABC transporter substrate-binding protein</fullName>
    </submittedName>
</protein>
<dbReference type="InterPro" id="IPR030678">
    <property type="entry name" value="Peptide/Ni-bd"/>
</dbReference>
<dbReference type="PROSITE" id="PS51257">
    <property type="entry name" value="PROKAR_LIPOPROTEIN"/>
    <property type="match status" value="1"/>
</dbReference>
<dbReference type="GO" id="GO:0015833">
    <property type="term" value="P:peptide transport"/>
    <property type="evidence" value="ECO:0007669"/>
    <property type="project" value="TreeGrafter"/>
</dbReference>
<dbReference type="InterPro" id="IPR039424">
    <property type="entry name" value="SBP_5"/>
</dbReference>
<evidence type="ECO:0000313" key="3">
    <source>
        <dbReference type="Proteomes" id="UP000308713"/>
    </source>
</evidence>
<dbReference type="GO" id="GO:1904680">
    <property type="term" value="F:peptide transmembrane transporter activity"/>
    <property type="evidence" value="ECO:0007669"/>
    <property type="project" value="TreeGrafter"/>
</dbReference>
<reference evidence="2 3" key="1">
    <citation type="submission" date="2019-05" db="EMBL/GenBank/DDBJ databases">
        <title>Tamlana fucoidanivorans sp. nov., isolated from the surface of algae collected from Fujian province in China.</title>
        <authorList>
            <person name="Li J."/>
        </authorList>
    </citation>
    <scope>NUCLEOTIDE SEQUENCE [LARGE SCALE GENOMIC DNA]</scope>
    <source>
        <strain evidence="2 3">CW2-9</strain>
    </source>
</reference>
<comment type="caution">
    <text evidence="2">The sequence shown here is derived from an EMBL/GenBank/DDBJ whole genome shotgun (WGS) entry which is preliminary data.</text>
</comment>
<dbReference type="OrthoDB" id="9772924at2"/>
<proteinExistence type="predicted"/>
<dbReference type="Gene3D" id="3.40.190.10">
    <property type="entry name" value="Periplasmic binding protein-like II"/>
    <property type="match status" value="1"/>
</dbReference>
<dbReference type="EMBL" id="VDCS01000010">
    <property type="protein sequence ID" value="TNJ43481.1"/>
    <property type="molecule type" value="Genomic_DNA"/>
</dbReference>
<name>A0A5C4SKC4_9FLAO</name>
<gene>
    <name evidence="2" type="ORF">FGF67_11215</name>
</gene>
<organism evidence="2 3">
    <name type="scientific">Allotamlana fucoidanivorans</name>
    <dbReference type="NCBI Taxonomy" id="2583814"/>
    <lineage>
        <taxon>Bacteria</taxon>
        <taxon>Pseudomonadati</taxon>
        <taxon>Bacteroidota</taxon>
        <taxon>Flavobacteriia</taxon>
        <taxon>Flavobacteriales</taxon>
        <taxon>Flavobacteriaceae</taxon>
        <taxon>Allotamlana</taxon>
    </lineage>
</organism>
<dbReference type="Pfam" id="PF00496">
    <property type="entry name" value="SBP_bac_5"/>
    <property type="match status" value="1"/>
</dbReference>
<dbReference type="PANTHER" id="PTHR30290">
    <property type="entry name" value="PERIPLASMIC BINDING COMPONENT OF ABC TRANSPORTER"/>
    <property type="match status" value="1"/>
</dbReference>
<dbReference type="PIRSF" id="PIRSF002741">
    <property type="entry name" value="MppA"/>
    <property type="match status" value="1"/>
</dbReference>
<dbReference type="SUPFAM" id="SSF53850">
    <property type="entry name" value="Periplasmic binding protein-like II"/>
    <property type="match status" value="1"/>
</dbReference>
<keyword evidence="3" id="KW-1185">Reference proteome</keyword>
<dbReference type="InterPro" id="IPR000914">
    <property type="entry name" value="SBP_5_dom"/>
</dbReference>
<sequence>MLKPNSNEIINYLSISCVVFLLLSCGKKTKLNRDHLVFRYNEYANINTLDPAFSRTLQDNNVCNQLFNGLVQLDDQLNILPCIAKRWSVSEDGLTYNFVLRNDVYFHKHPLLGKDSTRTVTPTDFEYSFNRLRDNELAAPGSWVLNKVDNFKAINDSIFEIYLKQPFPAFIGLLTMKYCSVVPKEVVEYYGIDFRSHPVGTGPFYFKRWEENIKLVFRRHKNYFEKDANGQALPYLEAVAVTFLPDKQSEFLQFAQGNIDYLSGLDASYKDELLTADGQLRRKYSNAVNIIKGPYLNTEYLGFYLDSETPEIQSEAIRKAINYGFNRKKMITYLRNGIGNPAQGGFIPLGLPGYSKTNGFAYNPQLAKQLVETFKTESGISHPEITLVTTSNYLSFCEFIQREMEKAGLKMHIDVMPEASLRSARSNGKVDMFRSSWIADYLDAENYLSIFYSKNFAPGGSNYFHYNNKQFDSLYNHAFTITDIEKRKHLYTKMDSLAMDKALMVPLYYDEVVRFTQKNVKGLGVNPINLLDLKRVQKDTSVSFPKSHP</sequence>
<dbReference type="Gene3D" id="3.90.76.10">
    <property type="entry name" value="Dipeptide-binding Protein, Domain 1"/>
    <property type="match status" value="1"/>
</dbReference>
<dbReference type="AlphaFoldDB" id="A0A5C4SKC4"/>
<accession>A0A5C4SKC4</accession>
<dbReference type="GO" id="GO:0043190">
    <property type="term" value="C:ATP-binding cassette (ABC) transporter complex"/>
    <property type="evidence" value="ECO:0007669"/>
    <property type="project" value="InterPro"/>
</dbReference>
<dbReference type="Gene3D" id="3.10.105.10">
    <property type="entry name" value="Dipeptide-binding Protein, Domain 3"/>
    <property type="match status" value="1"/>
</dbReference>